<dbReference type="GO" id="GO:0008270">
    <property type="term" value="F:zinc ion binding"/>
    <property type="evidence" value="ECO:0007669"/>
    <property type="project" value="UniProtKB-KW"/>
</dbReference>
<dbReference type="OMA" id="CGYFNPS"/>
<dbReference type="PANTHER" id="PTHR22166:SF12">
    <property type="entry name" value="ENDOPLASMIC RETICULUM JUNCTION FORMATION PROTEIN LUNAPARK"/>
    <property type="match status" value="1"/>
</dbReference>
<dbReference type="InterPro" id="IPR040115">
    <property type="entry name" value="Lnp"/>
</dbReference>
<dbReference type="GO" id="GO:0098826">
    <property type="term" value="C:endoplasmic reticulum tubular network membrane"/>
    <property type="evidence" value="ECO:0007669"/>
    <property type="project" value="UniProtKB-UniRule"/>
</dbReference>
<evidence type="ECO:0000313" key="5">
    <source>
        <dbReference type="Proteomes" id="UP000054350"/>
    </source>
</evidence>
<keyword evidence="1" id="KW-0812">Transmembrane</keyword>
<feature type="region of interest" description="Disordered" evidence="2">
    <location>
        <begin position="176"/>
        <end position="233"/>
    </location>
</feature>
<dbReference type="AlphaFoldDB" id="A0A0L0S6Z6"/>
<dbReference type="InterPro" id="IPR019273">
    <property type="entry name" value="Lunapark_Znf"/>
</dbReference>
<name>A0A0L0S6Z6_ALLM3</name>
<dbReference type="Proteomes" id="UP000054350">
    <property type="component" value="Unassembled WGS sequence"/>
</dbReference>
<comment type="similarity">
    <text evidence="1">Belongs to the lunapark family.</text>
</comment>
<feature type="compositionally biased region" description="Basic and acidic residues" evidence="2">
    <location>
        <begin position="355"/>
        <end position="366"/>
    </location>
</feature>
<dbReference type="VEuPathDB" id="FungiDB:AMAG_04919"/>
<evidence type="ECO:0000256" key="1">
    <source>
        <dbReference type="RuleBase" id="RU367073"/>
    </source>
</evidence>
<keyword evidence="1" id="KW-1133">Transmembrane helix</keyword>
<evidence type="ECO:0000313" key="4">
    <source>
        <dbReference type="EMBL" id="KNE58099.1"/>
    </source>
</evidence>
<dbReference type="Pfam" id="PF10058">
    <property type="entry name" value="Zn_ribbon_10"/>
    <property type="match status" value="1"/>
</dbReference>
<dbReference type="EMBL" id="GG745332">
    <property type="protein sequence ID" value="KNE58099.1"/>
    <property type="molecule type" value="Genomic_DNA"/>
</dbReference>
<dbReference type="GO" id="GO:1903373">
    <property type="term" value="P:positive regulation of endoplasmic reticulum tubular network organization"/>
    <property type="evidence" value="ECO:0007669"/>
    <property type="project" value="UniProtKB-UniRule"/>
</dbReference>
<feature type="transmembrane region" description="Helical" evidence="1">
    <location>
        <begin position="90"/>
        <end position="107"/>
    </location>
</feature>
<comment type="function">
    <text evidence="1">Plays a role in determining ER morphology.</text>
</comment>
<dbReference type="PANTHER" id="PTHR22166">
    <property type="entry name" value="ENDOPLASMIC RETICULUM JUNCTION FORMATION PROTEIN LUNAPARK"/>
    <property type="match status" value="1"/>
</dbReference>
<dbReference type="OrthoDB" id="1725934at2759"/>
<comment type="subcellular location">
    <subcellularLocation>
        <location evidence="1">Endoplasmic reticulum membrane</location>
        <topology evidence="1">Multi-pass membrane protein</topology>
    </subcellularLocation>
</comment>
<keyword evidence="5" id="KW-1185">Reference proteome</keyword>
<feature type="domain" description="Lunapark zinc ribbon" evidence="3">
    <location>
        <begin position="269"/>
        <end position="304"/>
    </location>
</feature>
<evidence type="ECO:0000259" key="3">
    <source>
        <dbReference type="Pfam" id="PF10058"/>
    </source>
</evidence>
<keyword evidence="1" id="KW-0862">Zinc</keyword>
<feature type="compositionally biased region" description="Polar residues" evidence="2">
    <location>
        <begin position="410"/>
        <end position="419"/>
    </location>
</feature>
<feature type="compositionally biased region" description="Polar residues" evidence="2">
    <location>
        <begin position="224"/>
        <end position="233"/>
    </location>
</feature>
<gene>
    <name evidence="4" type="ORF">AMAG_04919</name>
</gene>
<keyword evidence="1" id="KW-0256">Endoplasmic reticulum</keyword>
<reference evidence="5" key="2">
    <citation type="submission" date="2009-11" db="EMBL/GenBank/DDBJ databases">
        <title>The Genome Sequence of Allomyces macrogynus strain ATCC 38327.</title>
        <authorList>
            <consortium name="The Broad Institute Genome Sequencing Platform"/>
            <person name="Russ C."/>
            <person name="Cuomo C."/>
            <person name="Shea T."/>
            <person name="Young S.K."/>
            <person name="Zeng Q."/>
            <person name="Koehrsen M."/>
            <person name="Haas B."/>
            <person name="Borodovsky M."/>
            <person name="Guigo R."/>
            <person name="Alvarado L."/>
            <person name="Berlin A."/>
            <person name="Borenstein D."/>
            <person name="Chen Z."/>
            <person name="Engels R."/>
            <person name="Freedman E."/>
            <person name="Gellesch M."/>
            <person name="Goldberg J."/>
            <person name="Griggs A."/>
            <person name="Gujja S."/>
            <person name="Heiman D."/>
            <person name="Hepburn T."/>
            <person name="Howarth C."/>
            <person name="Jen D."/>
            <person name="Larson L."/>
            <person name="Lewis B."/>
            <person name="Mehta T."/>
            <person name="Park D."/>
            <person name="Pearson M."/>
            <person name="Roberts A."/>
            <person name="Saif S."/>
            <person name="Shenoy N."/>
            <person name="Sisk P."/>
            <person name="Stolte C."/>
            <person name="Sykes S."/>
            <person name="Walk T."/>
            <person name="White J."/>
            <person name="Yandava C."/>
            <person name="Burger G."/>
            <person name="Gray M.W."/>
            <person name="Holland P.W.H."/>
            <person name="King N."/>
            <person name="Lang F.B.F."/>
            <person name="Roger A.J."/>
            <person name="Ruiz-Trillo I."/>
            <person name="Lander E."/>
            <person name="Nusbaum C."/>
        </authorList>
    </citation>
    <scope>NUCLEOTIDE SEQUENCE [LARGE SCALE GENOMIC DNA]</scope>
    <source>
        <strain evidence="5">ATCC 38327</strain>
    </source>
</reference>
<accession>A0A0L0S6Z6</accession>
<evidence type="ECO:0000256" key="2">
    <source>
        <dbReference type="SAM" id="MobiDB-lite"/>
    </source>
</evidence>
<keyword evidence="1" id="KW-0472">Membrane</keyword>
<organism evidence="4 5">
    <name type="scientific">Allomyces macrogynus (strain ATCC 38327)</name>
    <name type="common">Allomyces javanicus var. macrogynus</name>
    <dbReference type="NCBI Taxonomy" id="578462"/>
    <lineage>
        <taxon>Eukaryota</taxon>
        <taxon>Fungi</taxon>
        <taxon>Fungi incertae sedis</taxon>
        <taxon>Blastocladiomycota</taxon>
        <taxon>Blastocladiomycetes</taxon>
        <taxon>Blastocladiales</taxon>
        <taxon>Blastocladiaceae</taxon>
        <taxon>Allomyces</taxon>
    </lineage>
</organism>
<keyword evidence="1" id="KW-0479">Metal-binding</keyword>
<feature type="transmembrane region" description="Helical" evidence="1">
    <location>
        <begin position="46"/>
        <end position="66"/>
    </location>
</feature>
<feature type="region of interest" description="Disordered" evidence="2">
    <location>
        <begin position="355"/>
        <end position="428"/>
    </location>
</feature>
<dbReference type="GO" id="GO:0071788">
    <property type="term" value="P:endoplasmic reticulum tubular network maintenance"/>
    <property type="evidence" value="ECO:0007669"/>
    <property type="project" value="UniProtKB-UniRule"/>
</dbReference>
<comment type="domain">
    <text evidence="1">The C4-type zinc finger motif is necessary both for its ER three-way tubular junction localization and formation.</text>
</comment>
<dbReference type="eggNOG" id="KOG2846">
    <property type="taxonomic scope" value="Eukaryota"/>
</dbReference>
<protein>
    <recommendedName>
        <fullName evidence="1">Endoplasmic reticulum junction formation protein lunapark</fullName>
    </recommendedName>
</protein>
<reference evidence="4 5" key="1">
    <citation type="submission" date="2009-11" db="EMBL/GenBank/DDBJ databases">
        <title>Annotation of Allomyces macrogynus ATCC 38327.</title>
        <authorList>
            <consortium name="The Broad Institute Genome Sequencing Platform"/>
            <person name="Russ C."/>
            <person name="Cuomo C."/>
            <person name="Burger G."/>
            <person name="Gray M.W."/>
            <person name="Holland P.W.H."/>
            <person name="King N."/>
            <person name="Lang F.B.F."/>
            <person name="Roger A.J."/>
            <person name="Ruiz-Trillo I."/>
            <person name="Young S.K."/>
            <person name="Zeng Q."/>
            <person name="Gargeya S."/>
            <person name="Fitzgerald M."/>
            <person name="Haas B."/>
            <person name="Abouelleil A."/>
            <person name="Alvarado L."/>
            <person name="Arachchi H.M."/>
            <person name="Berlin A."/>
            <person name="Chapman S.B."/>
            <person name="Gearin G."/>
            <person name="Goldberg J."/>
            <person name="Griggs A."/>
            <person name="Gujja S."/>
            <person name="Hansen M."/>
            <person name="Heiman D."/>
            <person name="Howarth C."/>
            <person name="Larimer J."/>
            <person name="Lui A."/>
            <person name="MacDonald P.J.P."/>
            <person name="McCowen C."/>
            <person name="Montmayeur A."/>
            <person name="Murphy C."/>
            <person name="Neiman D."/>
            <person name="Pearson M."/>
            <person name="Priest M."/>
            <person name="Roberts A."/>
            <person name="Saif S."/>
            <person name="Shea T."/>
            <person name="Sisk P."/>
            <person name="Stolte C."/>
            <person name="Sykes S."/>
            <person name="Wortman J."/>
            <person name="Nusbaum C."/>
            <person name="Birren B."/>
        </authorList>
    </citation>
    <scope>NUCLEOTIDE SEQUENCE [LARGE SCALE GENOMIC DNA]</scope>
    <source>
        <strain evidence="4 5">ATCC 38327</strain>
    </source>
</reference>
<dbReference type="STRING" id="578462.A0A0L0S6Z6"/>
<sequence>MGVLFSKPATAESFEKALAAFDAQIRKVNIRLAELRPRETRALSSATLYGVAIWGILVALAFNTSLHTPQLVDLGDGDVVQLDPDKWKTSLMRLVVLSIGPILVYYLRRIVSWYFRRATEKSNELLEALRTQQRAKIEELKEITAFYRAKELIERYEYLLDPNAVPVPPSYFMEQQQREPDFQNQQQALAPQPPQSVAPTSSATPSIVDGPAPMLALEAPPLPDSTSTPAIAGAPTSSGWFAPLIDRLVAGGPETPDSESNPPLPPELTQYALICGMCFHHNGLALPNEFPAMVYVCRHCATLNDRGAMARGETRTCSNRWIRIRRPRQKRSRGGRVGASGDLVRSAADGADARVARGRCGTERAARSPAAAVTRRRNDTGRASWLARRAGARGRGAGGDSGEGRGRCTTRASSSSQRVQGRRARQVC</sequence>
<keyword evidence="1" id="KW-0863">Zinc-finger</keyword>
<proteinExistence type="inferred from homology"/>